<reference evidence="2" key="1">
    <citation type="submission" date="2020-10" db="EMBL/GenBank/DDBJ databases">
        <title>Unveiling of a novel bifunctional photoreceptor, Dualchrome1, isolated from a cosmopolitan green alga.</title>
        <authorList>
            <person name="Suzuki S."/>
            <person name="Kawachi M."/>
        </authorList>
    </citation>
    <scope>NUCLEOTIDE SEQUENCE</scope>
    <source>
        <strain evidence="2">NIES 2893</strain>
    </source>
</reference>
<feature type="signal peptide" evidence="1">
    <location>
        <begin position="1"/>
        <end position="19"/>
    </location>
</feature>
<name>A0A830HLM9_9CHLO</name>
<dbReference type="EMBL" id="BNJQ01000011">
    <property type="protein sequence ID" value="GHP05937.1"/>
    <property type="molecule type" value="Genomic_DNA"/>
</dbReference>
<evidence type="ECO:0000313" key="2">
    <source>
        <dbReference type="EMBL" id="GHP05937.1"/>
    </source>
</evidence>
<protein>
    <recommendedName>
        <fullName evidence="4">AB hydrolase-1 domain-containing protein</fullName>
    </recommendedName>
</protein>
<keyword evidence="1" id="KW-0732">Signal</keyword>
<sequence>MGLASGSGWMSAATYASLALVLHRLVAPRFLRRGWVVSSAVHATYLASALGLRDMDGDEGGLTASERASVLASCAATSGLAAAAMACWHKALGVIVFPAQVWACVGRLDRGGVLWRALPQAIRSVAIVSPDALRPHARKRLVQFNSVLGVRSREVRIRVPGDDASCLHGAVLLPPGELSPSAPVAVVLQGNAGCWEHELAFGANSLVPFLRCGCAVLLYNPRAVGGPDDTPGSHRPFATRDNLVADCLVAANAAATSLPCSLATEASAESAPAWLGFDGVGGETPPSRSVILCGHSLGGAVASAAAAACARAGDDGAPWLTRATVPAVTAVCVSRSFDQLTGIAGNWINAMAGLPDSVSRPLALALVGALGGWDLSPRRDLARASSRLTHAWVEYHPRDNVCSKPYQLDDVPHASFTGNFIELTIGAKGDSDPHNRELTAEELELRLAQVVRWREKSLISSGADVGTT</sequence>
<dbReference type="Gene3D" id="3.40.50.1820">
    <property type="entry name" value="alpha/beta hydrolase"/>
    <property type="match status" value="1"/>
</dbReference>
<evidence type="ECO:0008006" key="4">
    <source>
        <dbReference type="Google" id="ProtNLM"/>
    </source>
</evidence>
<keyword evidence="3" id="KW-1185">Reference proteome</keyword>
<dbReference type="InterPro" id="IPR029058">
    <property type="entry name" value="AB_hydrolase_fold"/>
</dbReference>
<dbReference type="SUPFAM" id="SSF53474">
    <property type="entry name" value="alpha/beta-Hydrolases"/>
    <property type="match status" value="1"/>
</dbReference>
<evidence type="ECO:0000256" key="1">
    <source>
        <dbReference type="SAM" id="SignalP"/>
    </source>
</evidence>
<gene>
    <name evidence="2" type="ORF">PPROV_000468400</name>
</gene>
<evidence type="ECO:0000313" key="3">
    <source>
        <dbReference type="Proteomes" id="UP000660262"/>
    </source>
</evidence>
<comment type="caution">
    <text evidence="2">The sequence shown here is derived from an EMBL/GenBank/DDBJ whole genome shotgun (WGS) entry which is preliminary data.</text>
</comment>
<dbReference type="Proteomes" id="UP000660262">
    <property type="component" value="Unassembled WGS sequence"/>
</dbReference>
<proteinExistence type="predicted"/>
<organism evidence="2 3">
    <name type="scientific">Pycnococcus provasolii</name>
    <dbReference type="NCBI Taxonomy" id="41880"/>
    <lineage>
        <taxon>Eukaryota</taxon>
        <taxon>Viridiplantae</taxon>
        <taxon>Chlorophyta</taxon>
        <taxon>Pseudoscourfieldiophyceae</taxon>
        <taxon>Pseudoscourfieldiales</taxon>
        <taxon>Pycnococcaceae</taxon>
        <taxon>Pycnococcus</taxon>
    </lineage>
</organism>
<accession>A0A830HLM9</accession>
<dbReference type="AlphaFoldDB" id="A0A830HLM9"/>
<feature type="chain" id="PRO_5032482862" description="AB hydrolase-1 domain-containing protein" evidence="1">
    <location>
        <begin position="20"/>
        <end position="468"/>
    </location>
</feature>